<evidence type="ECO:0000256" key="1">
    <source>
        <dbReference type="ARBA" id="ARBA00038240"/>
    </source>
</evidence>
<name>A0ABW9LJG4_9MYCO</name>
<dbReference type="PANTHER" id="PTHR21064">
    <property type="entry name" value="AMINOGLYCOSIDE PHOSPHOTRANSFERASE DOMAIN-CONTAINING PROTEIN-RELATED"/>
    <property type="match status" value="1"/>
</dbReference>
<dbReference type="InterPro" id="IPR011009">
    <property type="entry name" value="Kinase-like_dom_sf"/>
</dbReference>
<keyword evidence="4" id="KW-1185">Reference proteome</keyword>
<gene>
    <name evidence="3" type="ORF">ACK4CT_28850</name>
</gene>
<dbReference type="InterPro" id="IPR002575">
    <property type="entry name" value="Aminoglycoside_PTrfase"/>
</dbReference>
<accession>A0ABW9LJG4</accession>
<protein>
    <submittedName>
        <fullName evidence="3">Phosphotransferase enzyme family protein</fullName>
    </submittedName>
</protein>
<dbReference type="RefSeq" id="WP_409545029.1">
    <property type="nucleotide sequence ID" value="NZ_JBKBDD010000014.1"/>
</dbReference>
<evidence type="ECO:0000259" key="2">
    <source>
        <dbReference type="Pfam" id="PF01636"/>
    </source>
</evidence>
<dbReference type="Pfam" id="PF01636">
    <property type="entry name" value="APH"/>
    <property type="match status" value="1"/>
</dbReference>
<proteinExistence type="inferred from homology"/>
<dbReference type="SUPFAM" id="SSF56112">
    <property type="entry name" value="Protein kinase-like (PK-like)"/>
    <property type="match status" value="1"/>
</dbReference>
<evidence type="ECO:0000313" key="4">
    <source>
        <dbReference type="Proteomes" id="UP001635816"/>
    </source>
</evidence>
<evidence type="ECO:0000313" key="3">
    <source>
        <dbReference type="EMBL" id="MFN6547213.1"/>
    </source>
</evidence>
<comment type="caution">
    <text evidence="3">The sequence shown here is derived from an EMBL/GenBank/DDBJ whole genome shotgun (WGS) entry which is preliminary data.</text>
</comment>
<organism evidence="3 4">
    <name type="scientific">Mycolicibacterium nivoides</name>
    <dbReference type="NCBI Taxonomy" id="2487344"/>
    <lineage>
        <taxon>Bacteria</taxon>
        <taxon>Bacillati</taxon>
        <taxon>Actinomycetota</taxon>
        <taxon>Actinomycetes</taxon>
        <taxon>Mycobacteriales</taxon>
        <taxon>Mycobacteriaceae</taxon>
        <taxon>Mycolicibacterium</taxon>
    </lineage>
</organism>
<dbReference type="PANTHER" id="PTHR21064:SF6">
    <property type="entry name" value="AMINOGLYCOSIDE PHOSPHOTRANSFERASE DOMAIN-CONTAINING PROTEIN"/>
    <property type="match status" value="1"/>
</dbReference>
<reference evidence="3 4" key="1">
    <citation type="submission" date="2024-12" db="EMBL/GenBank/DDBJ databases">
        <title>The coexistence of Mycolicibacterium septicum and Mycolicibacterium nivoides in clinical samples.</title>
        <authorList>
            <person name="Wang C."/>
            <person name="Feng Y."/>
            <person name="Zong Z."/>
        </authorList>
    </citation>
    <scope>NUCLEOTIDE SEQUENCE [LARGE SCALE GENOMIC DNA]</scope>
    <source>
        <strain evidence="3 4">120309</strain>
    </source>
</reference>
<dbReference type="Proteomes" id="UP001635816">
    <property type="component" value="Unassembled WGS sequence"/>
</dbReference>
<dbReference type="EMBL" id="JBKBDD010000014">
    <property type="protein sequence ID" value="MFN6547213.1"/>
    <property type="molecule type" value="Genomic_DNA"/>
</dbReference>
<dbReference type="InterPro" id="IPR050249">
    <property type="entry name" value="Pseudomonas-type_ThrB"/>
</dbReference>
<dbReference type="Gene3D" id="3.90.1200.10">
    <property type="match status" value="1"/>
</dbReference>
<sequence length="339" mass="38601">MTHSDTTVYDASRGFASAAALEKLGRAAKMHYPVDPRSDVTLLDFSENATFKVTDFHTGELSVIRVHRLNYHSYADVQSELAWLTALRREEGVRTPQILPGRDGDLVVKFDPGDRKGPRMCVRFEFLPGAAPAESNLLSEFERLGSVTARMHRHAKSWSRPAGFTRFNWTYHSAFGPNPRWGDWRKAPGVGDEQRRLLERLQSVLRERLRLYHENSRFGLIHADLRLANLLIADDEAAVIDFDDCGFGWYMYDLATALTFIEHTPEVPGLIERWLAGYTSVLPIDTQDRREVWTFILFRRLLVLAWIASHSTVDIAVQQGTDYTEGTCLLAERYLSVNG</sequence>
<comment type="similarity">
    <text evidence="1">Belongs to the pseudomonas-type ThrB family.</text>
</comment>
<feature type="domain" description="Aminoglycoside phosphotransferase" evidence="2">
    <location>
        <begin position="47"/>
        <end position="284"/>
    </location>
</feature>